<dbReference type="PROSITE" id="PS50294">
    <property type="entry name" value="WD_REPEATS_REGION"/>
    <property type="match status" value="4"/>
</dbReference>
<feature type="repeat" description="WD" evidence="4">
    <location>
        <begin position="454"/>
        <end position="495"/>
    </location>
</feature>
<evidence type="ECO:0000256" key="5">
    <source>
        <dbReference type="SAM" id="MobiDB-lite"/>
    </source>
</evidence>
<proteinExistence type="inferred from homology"/>
<feature type="repeat" description="WD" evidence="4">
    <location>
        <begin position="370"/>
        <end position="411"/>
    </location>
</feature>
<dbReference type="CDD" id="cd00317">
    <property type="entry name" value="cyclophilin"/>
    <property type="match status" value="1"/>
</dbReference>
<dbReference type="InterPro" id="IPR029000">
    <property type="entry name" value="Cyclophilin-like_dom_sf"/>
</dbReference>
<dbReference type="Gene3D" id="2.40.100.10">
    <property type="entry name" value="Cyclophilin-like"/>
    <property type="match status" value="1"/>
</dbReference>
<dbReference type="SMART" id="SM00320">
    <property type="entry name" value="WD40"/>
    <property type="match status" value="7"/>
</dbReference>
<feature type="region of interest" description="Disordered" evidence="5">
    <location>
        <begin position="620"/>
        <end position="642"/>
    </location>
</feature>
<dbReference type="PROSITE" id="PS50072">
    <property type="entry name" value="CSA_PPIASE_2"/>
    <property type="match status" value="1"/>
</dbReference>
<dbReference type="InterPro" id="IPR019775">
    <property type="entry name" value="WD40_repeat_CS"/>
</dbReference>
<accession>A0ABQ8ZZD2</accession>
<dbReference type="InterPro" id="IPR015943">
    <property type="entry name" value="WD40/YVTN_repeat-like_dom_sf"/>
</dbReference>
<protein>
    <recommendedName>
        <fullName evidence="7">PPIase cyclophilin-type domain-containing protein</fullName>
    </recommendedName>
</protein>
<evidence type="ECO:0000313" key="8">
    <source>
        <dbReference type="EMBL" id="KAJ6313648.1"/>
    </source>
</evidence>
<dbReference type="InterPro" id="IPR045241">
    <property type="entry name" value="Prp46/PLRG1-like"/>
</dbReference>
<evidence type="ECO:0000256" key="6">
    <source>
        <dbReference type="SAM" id="SignalP"/>
    </source>
</evidence>
<keyword evidence="2" id="KW-0677">Repeat</keyword>
<dbReference type="InterPro" id="IPR020472">
    <property type="entry name" value="WD40_PAC1"/>
</dbReference>
<dbReference type="Gene3D" id="2.130.10.10">
    <property type="entry name" value="YVTN repeat-like/Quinoprotein amine dehydrogenase"/>
    <property type="match status" value="1"/>
</dbReference>
<feature type="domain" description="PPIase cyclophilin-type" evidence="7">
    <location>
        <begin position="32"/>
        <end position="188"/>
    </location>
</feature>
<sequence>MKIPWWVVSFASVALVAAASSQDPHLSSARVVFQTNYGDIEFGFFPSVAPQTVDHIFKLVRLGCYNTNHFFRVDKGFVAQVADVVGGRSAPMNEEQSKEAKKTVAGEFSDVKHVRGILSMGRYDDPNSAQSSFSMLLGNAPHLDGQYAIFGKVTKGDDTLTKLEQLPTRKEGMFVMPTERITILSSYYYDTEMESCEEEKSVLKRRLAASAVEVERQINLEYQGIKSVPLQVSSAIKEAPGPSNILALPGSGDSSVSKKSGAQNALVVGPSLQPKAQSDGGISGKSTALITAPGSSERNFSTSAIMERIPSKWPRPVWRPPWKNYRVISGHLGWVRSVAFDPSNLWFCTGSADRTIKIWDVGSGRLKLTLTGHIEQVRGLAVSQRHTYMFSAGDDKMVKCWDLEQNKAVRSYHGHLSGVYCLALHPTIDLLLTGGRDSVCRVWDIRTKVQVFALSGHDNTVCSVFTRPTDPQVVTGSHDSTIKFWDLRYGKTMLTLTHHKKSVRAMALHPTEHCFASASADNIKKFNLPKGEFLHNMLSQQKTIINAMAVNEDGVMATGGDNGSLWFWDWKSGHNFQQAQTIVQPGSLDSEAGIYAACYDITGTRLVTCEADKTIKMWKEDEDATPETHPLNFKPPKDIRRF</sequence>
<comment type="caution">
    <text evidence="8">The sequence shown here is derived from an EMBL/GenBank/DDBJ whole genome shotgun (WGS) entry which is preliminary data.</text>
</comment>
<dbReference type="Pfam" id="PF00400">
    <property type="entry name" value="WD40"/>
    <property type="match status" value="6"/>
</dbReference>
<reference evidence="8" key="1">
    <citation type="submission" date="2022-10" db="EMBL/GenBank/DDBJ databases">
        <authorList>
            <person name="Hyden B.L."/>
            <person name="Feng K."/>
            <person name="Yates T."/>
            <person name="Jawdy S."/>
            <person name="Smart L.B."/>
            <person name="Muchero W."/>
        </authorList>
    </citation>
    <scope>NUCLEOTIDE SEQUENCE</scope>
    <source>
        <tissue evidence="8">Shoot tip</tissue>
    </source>
</reference>
<keyword evidence="9" id="KW-1185">Reference proteome</keyword>
<dbReference type="PANTHER" id="PTHR19923:SF0">
    <property type="entry name" value="PLEIOTROPIC REGULATOR 1"/>
    <property type="match status" value="1"/>
</dbReference>
<dbReference type="PROSITE" id="PS50082">
    <property type="entry name" value="WD_REPEATS_2"/>
    <property type="match status" value="4"/>
</dbReference>
<evidence type="ECO:0000256" key="2">
    <source>
        <dbReference type="ARBA" id="ARBA00022737"/>
    </source>
</evidence>
<dbReference type="SUPFAM" id="SSF50891">
    <property type="entry name" value="Cyclophilin-like"/>
    <property type="match status" value="1"/>
</dbReference>
<dbReference type="PANTHER" id="PTHR19923">
    <property type="entry name" value="WD40 REPEAT PROTEINPRL1/PRL2-RELATED"/>
    <property type="match status" value="1"/>
</dbReference>
<feature type="signal peptide" evidence="6">
    <location>
        <begin position="1"/>
        <end position="18"/>
    </location>
</feature>
<dbReference type="SUPFAM" id="SSF50978">
    <property type="entry name" value="WD40 repeat-like"/>
    <property type="match status" value="1"/>
</dbReference>
<evidence type="ECO:0000256" key="3">
    <source>
        <dbReference type="ARBA" id="ARBA00025726"/>
    </source>
</evidence>
<dbReference type="Proteomes" id="UP001141253">
    <property type="component" value="Chromosome 10"/>
</dbReference>
<dbReference type="Pfam" id="PF00160">
    <property type="entry name" value="Pro_isomerase"/>
    <property type="match status" value="1"/>
</dbReference>
<feature type="region of interest" description="Disordered" evidence="5">
    <location>
        <begin position="268"/>
        <end position="288"/>
    </location>
</feature>
<evidence type="ECO:0000256" key="4">
    <source>
        <dbReference type="PROSITE-ProRule" id="PRU00221"/>
    </source>
</evidence>
<keyword evidence="6" id="KW-0732">Signal</keyword>
<comment type="similarity">
    <text evidence="3">Belongs to the WD repeat PRL1/PRL2 family.</text>
</comment>
<dbReference type="CDD" id="cd00200">
    <property type="entry name" value="WD40"/>
    <property type="match status" value="1"/>
</dbReference>
<feature type="chain" id="PRO_5046615505" description="PPIase cyclophilin-type domain-containing protein" evidence="6">
    <location>
        <begin position="19"/>
        <end position="642"/>
    </location>
</feature>
<dbReference type="EMBL" id="JAPFFI010000024">
    <property type="protein sequence ID" value="KAJ6313648.1"/>
    <property type="molecule type" value="Genomic_DNA"/>
</dbReference>
<evidence type="ECO:0000259" key="7">
    <source>
        <dbReference type="PROSITE" id="PS50072"/>
    </source>
</evidence>
<organism evidence="8 9">
    <name type="scientific">Salix suchowensis</name>
    <dbReference type="NCBI Taxonomy" id="1278906"/>
    <lineage>
        <taxon>Eukaryota</taxon>
        <taxon>Viridiplantae</taxon>
        <taxon>Streptophyta</taxon>
        <taxon>Embryophyta</taxon>
        <taxon>Tracheophyta</taxon>
        <taxon>Spermatophyta</taxon>
        <taxon>Magnoliopsida</taxon>
        <taxon>eudicotyledons</taxon>
        <taxon>Gunneridae</taxon>
        <taxon>Pentapetalae</taxon>
        <taxon>rosids</taxon>
        <taxon>fabids</taxon>
        <taxon>Malpighiales</taxon>
        <taxon>Salicaceae</taxon>
        <taxon>Saliceae</taxon>
        <taxon>Salix</taxon>
    </lineage>
</organism>
<dbReference type="PROSITE" id="PS00678">
    <property type="entry name" value="WD_REPEATS_1"/>
    <property type="match status" value="2"/>
</dbReference>
<dbReference type="InterPro" id="IPR002130">
    <property type="entry name" value="Cyclophilin-type_PPIase_dom"/>
</dbReference>
<reference evidence="8" key="2">
    <citation type="journal article" date="2023" name="Int. J. Mol. Sci.">
        <title>De Novo Assembly and Annotation of 11 Diverse Shrub Willow (Salix) Genomes Reveals Novel Gene Organization in Sex-Linked Regions.</title>
        <authorList>
            <person name="Hyden B."/>
            <person name="Feng K."/>
            <person name="Yates T.B."/>
            <person name="Jawdy S."/>
            <person name="Cereghino C."/>
            <person name="Smart L.B."/>
            <person name="Muchero W."/>
        </authorList>
    </citation>
    <scope>NUCLEOTIDE SEQUENCE</scope>
    <source>
        <tissue evidence="8">Shoot tip</tissue>
    </source>
</reference>
<dbReference type="InterPro" id="IPR036322">
    <property type="entry name" value="WD40_repeat_dom_sf"/>
</dbReference>
<evidence type="ECO:0000313" key="9">
    <source>
        <dbReference type="Proteomes" id="UP001141253"/>
    </source>
</evidence>
<gene>
    <name evidence="8" type="ORF">OIU77_015018</name>
</gene>
<feature type="repeat" description="WD" evidence="4">
    <location>
        <begin position="328"/>
        <end position="369"/>
    </location>
</feature>
<dbReference type="InterPro" id="IPR001680">
    <property type="entry name" value="WD40_rpt"/>
</dbReference>
<feature type="repeat" description="WD" evidence="4">
    <location>
        <begin position="412"/>
        <end position="453"/>
    </location>
</feature>
<dbReference type="PRINTS" id="PR00320">
    <property type="entry name" value="GPROTEINBRPT"/>
</dbReference>
<name>A0ABQ8ZZD2_9ROSI</name>
<keyword evidence="1 4" id="KW-0853">WD repeat</keyword>
<evidence type="ECO:0000256" key="1">
    <source>
        <dbReference type="ARBA" id="ARBA00022574"/>
    </source>
</evidence>